<accession>A0AAD8X7V6</accession>
<dbReference type="RefSeq" id="XP_060357263.1">
    <property type="nucleotide sequence ID" value="XM_060509798.1"/>
</dbReference>
<evidence type="ECO:0000313" key="2">
    <source>
        <dbReference type="EMBL" id="KAK1703246.1"/>
    </source>
</evidence>
<sequence>MVATHGHCALISSLFCLYPPCEGAGSRLPGIPCCLAYPKSVGNRGTAALLVNYIDLQALIGSTSPLAKVLSIRTRWESGA</sequence>
<name>A0AAD8X7V6_GLOAC</name>
<comment type="caution">
    <text evidence="2">The sequence shown here is derived from an EMBL/GenBank/DDBJ whole genome shotgun (WGS) entry which is preliminary data.</text>
</comment>
<dbReference type="EMBL" id="JAHMHS010000286">
    <property type="protein sequence ID" value="KAK1703246.1"/>
    <property type="molecule type" value="Genomic_DNA"/>
</dbReference>
<keyword evidence="1" id="KW-0732">Signal</keyword>
<evidence type="ECO:0008006" key="4">
    <source>
        <dbReference type="Google" id="ProtNLM"/>
    </source>
</evidence>
<proteinExistence type="predicted"/>
<feature type="signal peptide" evidence="1">
    <location>
        <begin position="1"/>
        <end position="23"/>
    </location>
</feature>
<organism evidence="2 3">
    <name type="scientific">Glomerella acutata</name>
    <name type="common">Colletotrichum acutatum</name>
    <dbReference type="NCBI Taxonomy" id="27357"/>
    <lineage>
        <taxon>Eukaryota</taxon>
        <taxon>Fungi</taxon>
        <taxon>Dikarya</taxon>
        <taxon>Ascomycota</taxon>
        <taxon>Pezizomycotina</taxon>
        <taxon>Sordariomycetes</taxon>
        <taxon>Hypocreomycetidae</taxon>
        <taxon>Glomerellales</taxon>
        <taxon>Glomerellaceae</taxon>
        <taxon>Colletotrichum</taxon>
        <taxon>Colletotrichum acutatum species complex</taxon>
    </lineage>
</organism>
<dbReference type="AlphaFoldDB" id="A0AAD8X7V6"/>
<dbReference type="GeneID" id="85393697"/>
<protein>
    <recommendedName>
        <fullName evidence="4">Secreted protein</fullName>
    </recommendedName>
</protein>
<keyword evidence="3" id="KW-1185">Reference proteome</keyword>
<evidence type="ECO:0000313" key="3">
    <source>
        <dbReference type="Proteomes" id="UP001244207"/>
    </source>
</evidence>
<evidence type="ECO:0000256" key="1">
    <source>
        <dbReference type="SAM" id="SignalP"/>
    </source>
</evidence>
<gene>
    <name evidence="2" type="ORF">BDZ83DRAFT_644961</name>
</gene>
<dbReference type="Proteomes" id="UP001244207">
    <property type="component" value="Unassembled WGS sequence"/>
</dbReference>
<reference evidence="2" key="1">
    <citation type="submission" date="2021-12" db="EMBL/GenBank/DDBJ databases">
        <title>Comparative genomics, transcriptomics and evolutionary studies reveal genomic signatures of adaptation to plant cell wall in hemibiotrophic fungi.</title>
        <authorList>
            <consortium name="DOE Joint Genome Institute"/>
            <person name="Baroncelli R."/>
            <person name="Diaz J.F."/>
            <person name="Benocci T."/>
            <person name="Peng M."/>
            <person name="Battaglia E."/>
            <person name="Haridas S."/>
            <person name="Andreopoulos W."/>
            <person name="Labutti K."/>
            <person name="Pangilinan J."/>
            <person name="Floch G.L."/>
            <person name="Makela M.R."/>
            <person name="Henrissat B."/>
            <person name="Grigoriev I.V."/>
            <person name="Crouch J.A."/>
            <person name="De Vries R.P."/>
            <person name="Sukno S.A."/>
            <person name="Thon M.R."/>
        </authorList>
    </citation>
    <scope>NUCLEOTIDE SEQUENCE</scope>
    <source>
        <strain evidence="2">CBS 112980</strain>
    </source>
</reference>
<feature type="chain" id="PRO_5042186251" description="Secreted protein" evidence="1">
    <location>
        <begin position="24"/>
        <end position="80"/>
    </location>
</feature>